<evidence type="ECO:0000313" key="3">
    <source>
        <dbReference type="EMBL" id="OHA48284.1"/>
    </source>
</evidence>
<accession>A0A1G2PIY1</accession>
<keyword evidence="1" id="KW-1133">Transmembrane helix</keyword>
<dbReference type="AlphaFoldDB" id="A0A1G2PIY1"/>
<name>A0A1G2PIY1_TERXR</name>
<proteinExistence type="predicted"/>
<keyword evidence="1" id="KW-0812">Transmembrane</keyword>
<feature type="signal peptide" evidence="2">
    <location>
        <begin position="1"/>
        <end position="22"/>
    </location>
</feature>
<dbReference type="STRING" id="1802363.A2682_01685"/>
<dbReference type="EMBL" id="MHST01000022">
    <property type="protein sequence ID" value="OHA48284.1"/>
    <property type="molecule type" value="Genomic_DNA"/>
</dbReference>
<keyword evidence="2" id="KW-0732">Signal</keyword>
<gene>
    <name evidence="3" type="ORF">A2682_01685</name>
</gene>
<evidence type="ECO:0008006" key="5">
    <source>
        <dbReference type="Google" id="ProtNLM"/>
    </source>
</evidence>
<evidence type="ECO:0000256" key="2">
    <source>
        <dbReference type="SAM" id="SignalP"/>
    </source>
</evidence>
<protein>
    <recommendedName>
        <fullName evidence="5">YtkA-like domain-containing protein</fullName>
    </recommendedName>
</protein>
<keyword evidence="1" id="KW-0472">Membrane</keyword>
<sequence length="179" mass="19348">MRSVLFGATLAALLFSATPFLATANGEWEKYLPEEPAILLGLSAAPSSPAIGERIGFLVAFRDPETKAYLANAPSEFRFEIEAFAVSAYPNGGIIHRSEPITVTEGSGEFPYIFSEPGTYDFHIVFADTAGRTRNAGFLLQVRETTPTRGNTAINPLTIISVFAVGLISGYALARRRRS</sequence>
<organism evidence="3 4">
    <name type="scientific">Terrybacteria sp. (strain RIFCSPHIGHO2_01_FULL_58_15)</name>
    <dbReference type="NCBI Taxonomy" id="1802363"/>
    <lineage>
        <taxon>Bacteria</taxon>
        <taxon>Candidatus Terryibacteriota</taxon>
    </lineage>
</organism>
<evidence type="ECO:0000313" key="4">
    <source>
        <dbReference type="Proteomes" id="UP000178690"/>
    </source>
</evidence>
<feature type="chain" id="PRO_5009583899" description="YtkA-like domain-containing protein" evidence="2">
    <location>
        <begin position="23"/>
        <end position="179"/>
    </location>
</feature>
<feature type="transmembrane region" description="Helical" evidence="1">
    <location>
        <begin position="153"/>
        <end position="174"/>
    </location>
</feature>
<dbReference type="Proteomes" id="UP000178690">
    <property type="component" value="Unassembled WGS sequence"/>
</dbReference>
<reference evidence="3 4" key="1">
    <citation type="journal article" date="2016" name="Nat. Commun.">
        <title>Thousands of microbial genomes shed light on interconnected biogeochemical processes in an aquifer system.</title>
        <authorList>
            <person name="Anantharaman K."/>
            <person name="Brown C.T."/>
            <person name="Hug L.A."/>
            <person name="Sharon I."/>
            <person name="Castelle C.J."/>
            <person name="Probst A.J."/>
            <person name="Thomas B.C."/>
            <person name="Singh A."/>
            <person name="Wilkins M.J."/>
            <person name="Karaoz U."/>
            <person name="Brodie E.L."/>
            <person name="Williams K.H."/>
            <person name="Hubbard S.S."/>
            <person name="Banfield J.F."/>
        </authorList>
    </citation>
    <scope>NUCLEOTIDE SEQUENCE [LARGE SCALE GENOMIC DNA]</scope>
    <source>
        <strain evidence="4">RIFCSPHIGHO2_01_FULL_58_15</strain>
    </source>
</reference>
<evidence type="ECO:0000256" key="1">
    <source>
        <dbReference type="SAM" id="Phobius"/>
    </source>
</evidence>
<comment type="caution">
    <text evidence="3">The sequence shown here is derived from an EMBL/GenBank/DDBJ whole genome shotgun (WGS) entry which is preliminary data.</text>
</comment>